<name>A0A6J1BXT4_MOMCH</name>
<proteinExistence type="predicted"/>
<gene>
    <name evidence="5 6" type="primary">LOC111006446</name>
</gene>
<keyword evidence="2" id="KW-0131">Cell cycle</keyword>
<dbReference type="PANTHER" id="PTHR13255">
    <property type="entry name" value="ATAXIN-10"/>
    <property type="match status" value="1"/>
</dbReference>
<keyword evidence="1" id="KW-0132">Cell division</keyword>
<dbReference type="Pfam" id="PF09759">
    <property type="entry name" value="Atx10homo_assoc"/>
    <property type="match status" value="1"/>
</dbReference>
<evidence type="ECO:0000256" key="2">
    <source>
        <dbReference type="ARBA" id="ARBA00023306"/>
    </source>
</evidence>
<dbReference type="GO" id="GO:0005829">
    <property type="term" value="C:cytosol"/>
    <property type="evidence" value="ECO:0007669"/>
    <property type="project" value="TreeGrafter"/>
</dbReference>
<dbReference type="GeneID" id="111006446"/>
<feature type="domain" description="Ataxin-10" evidence="3">
    <location>
        <begin position="390"/>
        <end position="483"/>
    </location>
</feature>
<evidence type="ECO:0000313" key="6">
    <source>
        <dbReference type="RefSeq" id="XP_022134089.1"/>
    </source>
</evidence>
<evidence type="ECO:0000313" key="4">
    <source>
        <dbReference type="Proteomes" id="UP000504603"/>
    </source>
</evidence>
<dbReference type="RefSeq" id="XP_022134088.1">
    <property type="nucleotide sequence ID" value="XM_022278396.1"/>
</dbReference>
<dbReference type="InterPro" id="IPR016024">
    <property type="entry name" value="ARM-type_fold"/>
</dbReference>
<accession>A0A6J1BXT4</accession>
<dbReference type="RefSeq" id="XP_022134089.1">
    <property type="nucleotide sequence ID" value="XM_022278397.1"/>
</dbReference>
<dbReference type="OrthoDB" id="379794at2759"/>
<dbReference type="KEGG" id="mcha:111006446"/>
<dbReference type="Gene3D" id="1.25.10.10">
    <property type="entry name" value="Leucine-rich Repeat Variant"/>
    <property type="match status" value="2"/>
</dbReference>
<protein>
    <submittedName>
        <fullName evidence="5 6">Ataxin-10 isoform X1</fullName>
    </submittedName>
</protein>
<dbReference type="SUPFAM" id="SSF48371">
    <property type="entry name" value="ARM repeat"/>
    <property type="match status" value="1"/>
</dbReference>
<dbReference type="GO" id="GO:0051301">
    <property type="term" value="P:cell division"/>
    <property type="evidence" value="ECO:0007669"/>
    <property type="project" value="UniProtKB-KW"/>
</dbReference>
<dbReference type="InterPro" id="IPR011989">
    <property type="entry name" value="ARM-like"/>
</dbReference>
<organism evidence="4 6">
    <name type="scientific">Momordica charantia</name>
    <name type="common">Bitter gourd</name>
    <name type="synonym">Balsam pear</name>
    <dbReference type="NCBI Taxonomy" id="3673"/>
    <lineage>
        <taxon>Eukaryota</taxon>
        <taxon>Viridiplantae</taxon>
        <taxon>Streptophyta</taxon>
        <taxon>Embryophyta</taxon>
        <taxon>Tracheophyta</taxon>
        <taxon>Spermatophyta</taxon>
        <taxon>Magnoliopsida</taxon>
        <taxon>eudicotyledons</taxon>
        <taxon>Gunneridae</taxon>
        <taxon>Pentapetalae</taxon>
        <taxon>rosids</taxon>
        <taxon>fabids</taxon>
        <taxon>Cucurbitales</taxon>
        <taxon>Cucurbitaceae</taxon>
        <taxon>Momordiceae</taxon>
        <taxon>Momordica</taxon>
    </lineage>
</organism>
<evidence type="ECO:0000256" key="1">
    <source>
        <dbReference type="ARBA" id="ARBA00022618"/>
    </source>
</evidence>
<dbReference type="Proteomes" id="UP000504603">
    <property type="component" value="Unplaced"/>
</dbReference>
<sequence>MKNPSLSEQSIPERIIQQLLSAAKSFTLEASLDILIEASKSTEGRSDLASQNILPSVLELIQRLIDTSSGALLLSSLKLLRNLCAGEIRNQNVFIEQSGVGVVSSILQYAMLMCDPDIVIIRLGLQVLANVSLAGEEHQQAIWRELFPDNFVLLARIRYCEISDPLSMIIYNLCSRHYELVALLCGDSGLPIIVEITRTASSVGFGEDWVKLLLSRICLEEPYFPLLFSKLCPVDNSKDGEKVESEDVSFSSEQAFLLTIISEILNERIGDITVPNDFASCVFRIFQSSLSIIDFTPICKCSLPTGTTAVDVLGYSLAILRDICAQDGRHKDISEDAVDVLLSLGLLDLLLGLLRNVEPPAMIKKALQQAENEDRSSRPNSLKRCPYKGFRRDIVAVIANCSYRRKHVQDDIRKKNGVFVLLQQCVADENNPFLREWGIWAMRNLLEGNLENQKLVAELEVQGSVDVPEIAELGLQIEVDPKTRRAKLVNAS</sequence>
<dbReference type="InterPro" id="IPR019156">
    <property type="entry name" value="Ataxin-10_domain"/>
</dbReference>
<dbReference type="PANTHER" id="PTHR13255:SF0">
    <property type="entry name" value="ATAXIN-10"/>
    <property type="match status" value="1"/>
</dbReference>
<dbReference type="AlphaFoldDB" id="A0A6J1BXT4"/>
<evidence type="ECO:0000259" key="3">
    <source>
        <dbReference type="Pfam" id="PF09759"/>
    </source>
</evidence>
<keyword evidence="4" id="KW-1185">Reference proteome</keyword>
<reference evidence="5 6" key="1">
    <citation type="submission" date="2025-04" db="UniProtKB">
        <authorList>
            <consortium name="RefSeq"/>
        </authorList>
    </citation>
    <scope>IDENTIFICATION</scope>
    <source>
        <strain evidence="5 6">OHB3-1</strain>
    </source>
</reference>
<evidence type="ECO:0000313" key="5">
    <source>
        <dbReference type="RefSeq" id="XP_022134088.1"/>
    </source>
</evidence>
<dbReference type="InterPro" id="IPR051374">
    <property type="entry name" value="Ataxin-10/CTR86_families"/>
</dbReference>